<dbReference type="STRING" id="692275.M3B7Z9"/>
<feature type="compositionally biased region" description="Basic and acidic residues" evidence="1">
    <location>
        <begin position="175"/>
        <end position="207"/>
    </location>
</feature>
<evidence type="ECO:0000313" key="2">
    <source>
        <dbReference type="EMBL" id="EMF15957.1"/>
    </source>
</evidence>
<evidence type="ECO:0008006" key="4">
    <source>
        <dbReference type="Google" id="ProtNLM"/>
    </source>
</evidence>
<dbReference type="EMBL" id="KB456261">
    <property type="protein sequence ID" value="EMF15957.1"/>
    <property type="molecule type" value="Genomic_DNA"/>
</dbReference>
<dbReference type="PANTHER" id="PTHR37014:SF10">
    <property type="entry name" value="RICH PROTEIN MS8, PUTATIVE (AFU_ORTHOLOGUE AFUA_7G05650)-RELATED"/>
    <property type="match status" value="1"/>
</dbReference>
<feature type="region of interest" description="Disordered" evidence="1">
    <location>
        <begin position="277"/>
        <end position="347"/>
    </location>
</feature>
<organism evidence="2 3">
    <name type="scientific">Sphaerulina musiva (strain SO2202)</name>
    <name type="common">Poplar stem canker fungus</name>
    <name type="synonym">Septoria musiva</name>
    <dbReference type="NCBI Taxonomy" id="692275"/>
    <lineage>
        <taxon>Eukaryota</taxon>
        <taxon>Fungi</taxon>
        <taxon>Dikarya</taxon>
        <taxon>Ascomycota</taxon>
        <taxon>Pezizomycotina</taxon>
        <taxon>Dothideomycetes</taxon>
        <taxon>Dothideomycetidae</taxon>
        <taxon>Mycosphaerellales</taxon>
        <taxon>Mycosphaerellaceae</taxon>
        <taxon>Sphaerulina</taxon>
    </lineage>
</organism>
<protein>
    <recommendedName>
        <fullName evidence="4">Glycine zipper 2TM domain-containing protein</fullName>
    </recommendedName>
</protein>
<dbReference type="RefSeq" id="XP_016764078.1">
    <property type="nucleotide sequence ID" value="XM_016900616.1"/>
</dbReference>
<feature type="compositionally biased region" description="Gly residues" evidence="1">
    <location>
        <begin position="12"/>
        <end position="22"/>
    </location>
</feature>
<dbReference type="GeneID" id="27897753"/>
<dbReference type="OMA" id="AWIAHEV"/>
<dbReference type="AlphaFoldDB" id="M3B7Z9"/>
<reference evidence="2 3" key="1">
    <citation type="journal article" date="2012" name="PLoS Pathog.">
        <title>Diverse lifestyles and strategies of plant pathogenesis encoded in the genomes of eighteen Dothideomycetes fungi.</title>
        <authorList>
            <person name="Ohm R.A."/>
            <person name="Feau N."/>
            <person name="Henrissat B."/>
            <person name="Schoch C.L."/>
            <person name="Horwitz B.A."/>
            <person name="Barry K.W."/>
            <person name="Condon B.J."/>
            <person name="Copeland A.C."/>
            <person name="Dhillon B."/>
            <person name="Glaser F."/>
            <person name="Hesse C.N."/>
            <person name="Kosti I."/>
            <person name="LaButti K."/>
            <person name="Lindquist E.A."/>
            <person name="Lucas S."/>
            <person name="Salamov A.A."/>
            <person name="Bradshaw R.E."/>
            <person name="Ciuffetti L."/>
            <person name="Hamelin R.C."/>
            <person name="Kema G.H.J."/>
            <person name="Lawrence C."/>
            <person name="Scott J.A."/>
            <person name="Spatafora J.W."/>
            <person name="Turgeon B.G."/>
            <person name="de Wit P.J.G.M."/>
            <person name="Zhong S."/>
            <person name="Goodwin S.B."/>
            <person name="Grigoriev I.V."/>
        </authorList>
    </citation>
    <scope>NUCLEOTIDE SEQUENCE [LARGE SCALE GENOMIC DNA]</scope>
    <source>
        <strain evidence="2 3">SO2202</strain>
    </source>
</reference>
<feature type="compositionally biased region" description="Basic and acidic residues" evidence="1">
    <location>
        <begin position="290"/>
        <end position="315"/>
    </location>
</feature>
<dbReference type="Proteomes" id="UP000016931">
    <property type="component" value="Unassembled WGS sequence"/>
</dbReference>
<feature type="compositionally biased region" description="Basic and acidic residues" evidence="1">
    <location>
        <begin position="39"/>
        <end position="52"/>
    </location>
</feature>
<keyword evidence="3" id="KW-1185">Reference proteome</keyword>
<feature type="region of interest" description="Disordered" evidence="1">
    <location>
        <begin position="1"/>
        <end position="211"/>
    </location>
</feature>
<accession>M3B7Z9</accession>
<feature type="compositionally biased region" description="Basic and acidic residues" evidence="1">
    <location>
        <begin position="146"/>
        <end position="155"/>
    </location>
</feature>
<feature type="compositionally biased region" description="Acidic residues" evidence="1">
    <location>
        <begin position="156"/>
        <end position="165"/>
    </location>
</feature>
<dbReference type="PANTHER" id="PTHR37014">
    <property type="entry name" value="EXPRESSION LETHALITY PROTEIN HEL10, PUTATIVE (AFU_ORTHOLOGUE AFUA_1G06580)-RELATED"/>
    <property type="match status" value="1"/>
</dbReference>
<feature type="compositionally biased region" description="Polar residues" evidence="1">
    <location>
        <begin position="1"/>
        <end position="10"/>
    </location>
</feature>
<evidence type="ECO:0000313" key="3">
    <source>
        <dbReference type="Proteomes" id="UP000016931"/>
    </source>
</evidence>
<dbReference type="OrthoDB" id="3649111at2759"/>
<sequence length="347" mass="39210">MSCDFNSYSRSAGGGPARGQGHTGHYYYSTNHPEASDSLDDHRYESVPRPPREPGYVPYEDTYNSRDAGQAGEDYSSSSFFSPFPPPPRDQFSPRPDSFNQMAPYDDNKAYAQEQDAWQQDHQQRAYMQNRPPPSAVAAGYGRGGRRSEDSYDDRYYDDDSEYDDDDRRRRTRRSYQDRRRIRRYSNDDSITEKALRYPSDPKKGGRDFFGASEGERGLGANLAGLAAGGFLGNKFGKGGAISTLGGAVVGAIAAQAAERQYAKRKEEKVFVRRSMGDPYAVPAGPYPQRGRDMDDVRESQRDVDKPVGFREKMRSLSRRAMARTRSRSRPARRSSSVESVEQDHYR</sequence>
<gene>
    <name evidence="2" type="ORF">SEPMUDRAFT_106140</name>
</gene>
<proteinExistence type="predicted"/>
<evidence type="ECO:0000256" key="1">
    <source>
        <dbReference type="SAM" id="MobiDB-lite"/>
    </source>
</evidence>
<dbReference type="HOGENOM" id="CLU_824194_0_0_1"/>
<name>M3B7Z9_SPHMS</name>
<feature type="compositionally biased region" description="Basic residues" evidence="1">
    <location>
        <begin position="316"/>
        <end position="333"/>
    </location>
</feature>
<dbReference type="eggNOG" id="ENOG502S756">
    <property type="taxonomic scope" value="Eukaryota"/>
</dbReference>
<feature type="compositionally biased region" description="Low complexity" evidence="1">
    <location>
        <begin position="112"/>
        <end position="121"/>
    </location>
</feature>